<accession>A0ABP8C5D2</accession>
<proteinExistence type="predicted"/>
<sequence length="56" mass="6216">MRTAPWKHENRVVIGIGFEGTPEPSRRSAGAPTTCETSCWNRWDGTTGPGMERIRA</sequence>
<keyword evidence="2" id="KW-1185">Reference proteome</keyword>
<organism evidence="1 2">
    <name type="scientific">Actinomadura meridiana</name>
    <dbReference type="NCBI Taxonomy" id="559626"/>
    <lineage>
        <taxon>Bacteria</taxon>
        <taxon>Bacillati</taxon>
        <taxon>Actinomycetota</taxon>
        <taxon>Actinomycetes</taxon>
        <taxon>Streptosporangiales</taxon>
        <taxon>Thermomonosporaceae</taxon>
        <taxon>Actinomadura</taxon>
    </lineage>
</organism>
<protein>
    <submittedName>
        <fullName evidence="1">Uncharacterized protein</fullName>
    </submittedName>
</protein>
<dbReference type="Proteomes" id="UP001501710">
    <property type="component" value="Unassembled WGS sequence"/>
</dbReference>
<evidence type="ECO:0000313" key="1">
    <source>
        <dbReference type="EMBL" id="GAA4234008.1"/>
    </source>
</evidence>
<evidence type="ECO:0000313" key="2">
    <source>
        <dbReference type="Proteomes" id="UP001501710"/>
    </source>
</evidence>
<reference evidence="2" key="1">
    <citation type="journal article" date="2019" name="Int. J. Syst. Evol. Microbiol.">
        <title>The Global Catalogue of Microorganisms (GCM) 10K type strain sequencing project: providing services to taxonomists for standard genome sequencing and annotation.</title>
        <authorList>
            <consortium name="The Broad Institute Genomics Platform"/>
            <consortium name="The Broad Institute Genome Sequencing Center for Infectious Disease"/>
            <person name="Wu L."/>
            <person name="Ma J."/>
        </authorList>
    </citation>
    <scope>NUCLEOTIDE SEQUENCE [LARGE SCALE GENOMIC DNA]</scope>
    <source>
        <strain evidence="2">JCM 17440</strain>
    </source>
</reference>
<name>A0ABP8C5D2_9ACTN</name>
<comment type="caution">
    <text evidence="1">The sequence shown here is derived from an EMBL/GenBank/DDBJ whole genome shotgun (WGS) entry which is preliminary data.</text>
</comment>
<dbReference type="EMBL" id="BAABAS010000007">
    <property type="protein sequence ID" value="GAA4234008.1"/>
    <property type="molecule type" value="Genomic_DNA"/>
</dbReference>
<gene>
    <name evidence="1" type="ORF">GCM10022254_37830</name>
</gene>